<organism evidence="1 2">
    <name type="scientific">Virgibacillus kekensis</name>
    <dbReference type="NCBI Taxonomy" id="202261"/>
    <lineage>
        <taxon>Bacteria</taxon>
        <taxon>Bacillati</taxon>
        <taxon>Bacillota</taxon>
        <taxon>Bacilli</taxon>
        <taxon>Bacillales</taxon>
        <taxon>Bacillaceae</taxon>
        <taxon>Virgibacillus</taxon>
    </lineage>
</organism>
<accession>A0ABV9DMJ3</accession>
<evidence type="ECO:0000313" key="1">
    <source>
        <dbReference type="EMBL" id="MFC4560114.1"/>
    </source>
</evidence>
<protein>
    <submittedName>
        <fullName evidence="1">Uncharacterized protein</fullName>
    </submittedName>
</protein>
<keyword evidence="2" id="KW-1185">Reference proteome</keyword>
<evidence type="ECO:0000313" key="2">
    <source>
        <dbReference type="Proteomes" id="UP001595989"/>
    </source>
</evidence>
<dbReference type="Proteomes" id="UP001595989">
    <property type="component" value="Unassembled WGS sequence"/>
</dbReference>
<sequence>MVISLNELNRLHLQKLNDLIALCDLLNNHCGGKNKVDDIND</sequence>
<dbReference type="RefSeq" id="WP_390299619.1">
    <property type="nucleotide sequence ID" value="NZ_JBHSFU010000015.1"/>
</dbReference>
<name>A0ABV9DMJ3_9BACI</name>
<proteinExistence type="predicted"/>
<reference evidence="2" key="1">
    <citation type="journal article" date="2019" name="Int. J. Syst. Evol. Microbiol.">
        <title>The Global Catalogue of Microorganisms (GCM) 10K type strain sequencing project: providing services to taxonomists for standard genome sequencing and annotation.</title>
        <authorList>
            <consortium name="The Broad Institute Genomics Platform"/>
            <consortium name="The Broad Institute Genome Sequencing Center for Infectious Disease"/>
            <person name="Wu L."/>
            <person name="Ma J."/>
        </authorList>
    </citation>
    <scope>NUCLEOTIDE SEQUENCE [LARGE SCALE GENOMIC DNA]</scope>
    <source>
        <strain evidence="2">CGMCC 4.7426</strain>
    </source>
</reference>
<gene>
    <name evidence="1" type="ORF">ACFO3D_18305</name>
</gene>
<comment type="caution">
    <text evidence="1">The sequence shown here is derived from an EMBL/GenBank/DDBJ whole genome shotgun (WGS) entry which is preliminary data.</text>
</comment>
<dbReference type="EMBL" id="JBHSFU010000015">
    <property type="protein sequence ID" value="MFC4560114.1"/>
    <property type="molecule type" value="Genomic_DNA"/>
</dbReference>